<protein>
    <submittedName>
        <fullName evidence="12">Molybdate ABC transporter permease subunit</fullName>
    </submittedName>
</protein>
<evidence type="ECO:0000256" key="5">
    <source>
        <dbReference type="ARBA" id="ARBA00022505"/>
    </source>
</evidence>
<dbReference type="Gene3D" id="1.10.3720.10">
    <property type="entry name" value="MetI-like"/>
    <property type="match status" value="1"/>
</dbReference>
<dbReference type="RefSeq" id="WP_173165128.1">
    <property type="nucleotide sequence ID" value="NZ_CP053716.1"/>
</dbReference>
<comment type="subcellular location">
    <subcellularLocation>
        <location evidence="1 9">Cell membrane</location>
        <topology evidence="1 9">Multi-pass membrane protein</topology>
    </subcellularLocation>
</comment>
<dbReference type="CDD" id="cd06261">
    <property type="entry name" value="TM_PBP2"/>
    <property type="match status" value="1"/>
</dbReference>
<evidence type="ECO:0000256" key="7">
    <source>
        <dbReference type="ARBA" id="ARBA00022989"/>
    </source>
</evidence>
<dbReference type="EMBL" id="CP053716">
    <property type="protein sequence ID" value="QKF07733.1"/>
    <property type="molecule type" value="Genomic_DNA"/>
</dbReference>
<dbReference type="KEGG" id="bwa:HLV38_06150"/>
<keyword evidence="13" id="KW-1185">Reference proteome</keyword>
<feature type="transmembrane region" description="Helical" evidence="9">
    <location>
        <begin position="309"/>
        <end position="327"/>
    </location>
</feature>
<gene>
    <name evidence="12" type="primary">modB</name>
    <name evidence="12" type="ORF">HLV38_06150</name>
</gene>
<feature type="region of interest" description="Disordered" evidence="10">
    <location>
        <begin position="62"/>
        <end position="83"/>
    </location>
</feature>
<keyword evidence="8 9" id="KW-0472">Membrane</keyword>
<evidence type="ECO:0000256" key="9">
    <source>
        <dbReference type="RuleBase" id="RU363032"/>
    </source>
</evidence>
<keyword evidence="7 9" id="KW-1133">Transmembrane helix</keyword>
<accession>A0A6M8J530</accession>
<evidence type="ECO:0000256" key="1">
    <source>
        <dbReference type="ARBA" id="ARBA00004651"/>
    </source>
</evidence>
<evidence type="ECO:0000259" key="11">
    <source>
        <dbReference type="PROSITE" id="PS50928"/>
    </source>
</evidence>
<dbReference type="SUPFAM" id="SSF161098">
    <property type="entry name" value="MetI-like"/>
    <property type="match status" value="1"/>
</dbReference>
<dbReference type="PANTHER" id="PTHR30183:SF3">
    <property type="entry name" value="MOLYBDENUM TRANSPORT SYSTEM PERMEASE PROTEIN MODB"/>
    <property type="match status" value="1"/>
</dbReference>
<dbReference type="InterPro" id="IPR035906">
    <property type="entry name" value="MetI-like_sf"/>
</dbReference>
<evidence type="ECO:0000256" key="10">
    <source>
        <dbReference type="SAM" id="MobiDB-lite"/>
    </source>
</evidence>
<evidence type="ECO:0000256" key="8">
    <source>
        <dbReference type="ARBA" id="ARBA00023136"/>
    </source>
</evidence>
<dbReference type="Pfam" id="PF00528">
    <property type="entry name" value="BPD_transp_1"/>
    <property type="match status" value="1"/>
</dbReference>
<organism evidence="12 13">
    <name type="scientific">Berryella wangjianweii</name>
    <dbReference type="NCBI Taxonomy" id="2734634"/>
    <lineage>
        <taxon>Bacteria</taxon>
        <taxon>Bacillati</taxon>
        <taxon>Actinomycetota</taxon>
        <taxon>Coriobacteriia</taxon>
        <taxon>Eggerthellales</taxon>
        <taxon>Eggerthellaceae</taxon>
        <taxon>Berryella</taxon>
    </lineage>
</organism>
<evidence type="ECO:0000256" key="6">
    <source>
        <dbReference type="ARBA" id="ARBA00022692"/>
    </source>
</evidence>
<evidence type="ECO:0000313" key="12">
    <source>
        <dbReference type="EMBL" id="QKF07733.1"/>
    </source>
</evidence>
<dbReference type="PANTHER" id="PTHR30183">
    <property type="entry name" value="MOLYBDENUM TRANSPORT SYSTEM PERMEASE PROTEIN MODB"/>
    <property type="match status" value="1"/>
</dbReference>
<feature type="transmembrane region" description="Helical" evidence="9">
    <location>
        <begin position="486"/>
        <end position="507"/>
    </location>
</feature>
<dbReference type="Proteomes" id="UP000503297">
    <property type="component" value="Chromosome"/>
</dbReference>
<keyword evidence="3 9" id="KW-0813">Transport</keyword>
<dbReference type="InterPro" id="IPR000515">
    <property type="entry name" value="MetI-like"/>
</dbReference>
<evidence type="ECO:0000313" key="13">
    <source>
        <dbReference type="Proteomes" id="UP000503297"/>
    </source>
</evidence>
<evidence type="ECO:0000256" key="4">
    <source>
        <dbReference type="ARBA" id="ARBA00022475"/>
    </source>
</evidence>
<evidence type="ECO:0000256" key="2">
    <source>
        <dbReference type="ARBA" id="ARBA00007069"/>
    </source>
</evidence>
<sequence length="525" mass="55103">MGETMRVMRSRCGASRAWALALVCVGVALAIWPASITAGPAALSSWANCAFADESSSGQQAGAAMSAQVGTGAPTEGSPVAQPVEPAADSVARVGAGLRAVTLDVGHSERAGAASVLADGASALMKGSDWALSSFARQNKGTSRAVEGQSLGYRWPLSQPDAVAAVVTQQAVIVRVPARLADGTPVPTDDPAFIMTLMALLQALDDRAAEGGEPLGLEARTVYVTTQQQVSLNGFTYDFGREAGGRTYVTCVSEGSADDRAGALLMEAASLVPSASLGAAEQPSALDGAASFFGRLDLAPLWVSLRTTGAAIVAIFALGLACAWLTMRTSSRVKGLLDTVFTIPLVLPPTVCGFLLLLAFGNSTATGRWLIDHGISLVFTWEAAVISCVVVGFPMMYRTVRGAFENLDASMLDAARTLGWSEARIFARIMLPLAWPSIAAGTVLAFARAMGEFGCTLFFAGNYLGVTQTIPLAIYFEWMSGRTDVALFWVGVVLVVSFAVILVINAYSSRTQRYRRKERGTWESS</sequence>
<keyword evidence="5" id="KW-0500">Molybdenum</keyword>
<feature type="transmembrane region" description="Helical" evidence="9">
    <location>
        <begin position="339"/>
        <end position="361"/>
    </location>
</feature>
<dbReference type="NCBIfam" id="TIGR02141">
    <property type="entry name" value="modB_ABC"/>
    <property type="match status" value="1"/>
</dbReference>
<feature type="domain" description="ABC transmembrane type-1" evidence="11">
    <location>
        <begin position="301"/>
        <end position="504"/>
    </location>
</feature>
<dbReference type="InterPro" id="IPR011867">
    <property type="entry name" value="ModB_ABC"/>
</dbReference>
<reference evidence="13" key="1">
    <citation type="submission" date="2020-05" db="EMBL/GenBank/DDBJ databases">
        <title>Novel species in genus Nocardioides.</title>
        <authorList>
            <person name="Zhang G."/>
        </authorList>
    </citation>
    <scope>NUCLEOTIDE SEQUENCE [LARGE SCALE GENOMIC DNA]</scope>
    <source>
        <strain evidence="13">zg-1050</strain>
    </source>
</reference>
<evidence type="ECO:0000256" key="3">
    <source>
        <dbReference type="ARBA" id="ARBA00022448"/>
    </source>
</evidence>
<keyword evidence="6 9" id="KW-0812">Transmembrane</keyword>
<dbReference type="PROSITE" id="PS50928">
    <property type="entry name" value="ABC_TM1"/>
    <property type="match status" value="1"/>
</dbReference>
<name>A0A6M8J530_9ACTN</name>
<keyword evidence="4" id="KW-1003">Cell membrane</keyword>
<dbReference type="GO" id="GO:0015098">
    <property type="term" value="F:molybdate ion transmembrane transporter activity"/>
    <property type="evidence" value="ECO:0007669"/>
    <property type="project" value="InterPro"/>
</dbReference>
<dbReference type="AlphaFoldDB" id="A0A6M8J530"/>
<dbReference type="GO" id="GO:0005886">
    <property type="term" value="C:plasma membrane"/>
    <property type="evidence" value="ECO:0007669"/>
    <property type="project" value="UniProtKB-SubCell"/>
</dbReference>
<comment type="similarity">
    <text evidence="2">Belongs to the binding-protein-dependent transport system permease family. CysTW subfamily.</text>
</comment>
<proteinExistence type="inferred from homology"/>
<feature type="transmembrane region" description="Helical" evidence="9">
    <location>
        <begin position="373"/>
        <end position="393"/>
    </location>
</feature>